<keyword evidence="8" id="KW-0808">Transferase</keyword>
<feature type="domain" description="HTH gntR-type" evidence="7">
    <location>
        <begin position="18"/>
        <end position="86"/>
    </location>
</feature>
<name>A0A7X6RQL9_9ACTN</name>
<dbReference type="AlphaFoldDB" id="A0A7X6RQL9"/>
<dbReference type="RefSeq" id="WP_061078730.1">
    <property type="nucleotide sequence ID" value="NZ_JAAXPG010000012.1"/>
</dbReference>
<dbReference type="PANTHER" id="PTHR46577">
    <property type="entry name" value="HTH-TYPE TRANSCRIPTIONAL REGULATORY PROTEIN GABR"/>
    <property type="match status" value="1"/>
</dbReference>
<comment type="caution">
    <text evidence="8">The sequence shown here is derived from an EMBL/GenBank/DDBJ whole genome shotgun (WGS) entry which is preliminary data.</text>
</comment>
<protein>
    <submittedName>
        <fullName evidence="8">PLP-dependent aminotransferase family protein</fullName>
    </submittedName>
</protein>
<dbReference type="GO" id="GO:0003677">
    <property type="term" value="F:DNA binding"/>
    <property type="evidence" value="ECO:0007669"/>
    <property type="project" value="UniProtKB-KW"/>
</dbReference>
<dbReference type="InterPro" id="IPR004839">
    <property type="entry name" value="Aminotransferase_I/II_large"/>
</dbReference>
<keyword evidence="9" id="KW-1185">Reference proteome</keyword>
<dbReference type="CDD" id="cd00609">
    <property type="entry name" value="AAT_like"/>
    <property type="match status" value="1"/>
</dbReference>
<reference evidence="8 9" key="1">
    <citation type="submission" date="2020-04" db="EMBL/GenBank/DDBJ databases">
        <title>MicrobeNet Type strains.</title>
        <authorList>
            <person name="Nicholson A.C."/>
        </authorList>
    </citation>
    <scope>NUCLEOTIDE SEQUENCE [LARGE SCALE GENOMIC DNA]</scope>
    <source>
        <strain evidence="8 9">ATCC 23612</strain>
    </source>
</reference>
<dbReference type="PROSITE" id="PS50949">
    <property type="entry name" value="HTH_GNTR"/>
    <property type="match status" value="1"/>
</dbReference>
<dbReference type="GO" id="GO:0003700">
    <property type="term" value="F:DNA-binding transcription factor activity"/>
    <property type="evidence" value="ECO:0007669"/>
    <property type="project" value="InterPro"/>
</dbReference>
<accession>A0A7X6RQL9</accession>
<dbReference type="PRINTS" id="PR00035">
    <property type="entry name" value="HTHGNTR"/>
</dbReference>
<evidence type="ECO:0000259" key="7">
    <source>
        <dbReference type="PROSITE" id="PS50949"/>
    </source>
</evidence>
<dbReference type="InterPro" id="IPR015424">
    <property type="entry name" value="PyrdxlP-dep_Trfase"/>
</dbReference>
<evidence type="ECO:0000313" key="9">
    <source>
        <dbReference type="Proteomes" id="UP000553209"/>
    </source>
</evidence>
<evidence type="ECO:0000256" key="4">
    <source>
        <dbReference type="ARBA" id="ARBA00023125"/>
    </source>
</evidence>
<dbReference type="Gene3D" id="3.40.640.10">
    <property type="entry name" value="Type I PLP-dependent aspartate aminotransferase-like (Major domain)"/>
    <property type="match status" value="1"/>
</dbReference>
<evidence type="ECO:0000256" key="2">
    <source>
        <dbReference type="ARBA" id="ARBA00022898"/>
    </source>
</evidence>
<feature type="compositionally biased region" description="Low complexity" evidence="6">
    <location>
        <begin position="118"/>
        <end position="131"/>
    </location>
</feature>
<dbReference type="InterPro" id="IPR036388">
    <property type="entry name" value="WH-like_DNA-bd_sf"/>
</dbReference>
<dbReference type="InterPro" id="IPR036390">
    <property type="entry name" value="WH_DNA-bd_sf"/>
</dbReference>
<dbReference type="Proteomes" id="UP000553209">
    <property type="component" value="Unassembled WGS sequence"/>
</dbReference>
<evidence type="ECO:0000256" key="5">
    <source>
        <dbReference type="ARBA" id="ARBA00023163"/>
    </source>
</evidence>
<evidence type="ECO:0000256" key="6">
    <source>
        <dbReference type="SAM" id="MobiDB-lite"/>
    </source>
</evidence>
<keyword evidence="8" id="KW-0032">Aminotransferase</keyword>
<dbReference type="GO" id="GO:0008483">
    <property type="term" value="F:transaminase activity"/>
    <property type="evidence" value="ECO:0007669"/>
    <property type="project" value="UniProtKB-KW"/>
</dbReference>
<proteinExistence type="inferred from homology"/>
<dbReference type="Pfam" id="PF00155">
    <property type="entry name" value="Aminotran_1_2"/>
    <property type="match status" value="1"/>
</dbReference>
<keyword evidence="3" id="KW-0805">Transcription regulation</keyword>
<dbReference type="Pfam" id="PF00392">
    <property type="entry name" value="GntR"/>
    <property type="match status" value="1"/>
</dbReference>
<evidence type="ECO:0000256" key="3">
    <source>
        <dbReference type="ARBA" id="ARBA00023015"/>
    </source>
</evidence>
<dbReference type="InterPro" id="IPR015421">
    <property type="entry name" value="PyrdxlP-dep_Trfase_major"/>
</dbReference>
<comment type="similarity">
    <text evidence="1">In the C-terminal section; belongs to the class-I pyridoxal-phosphate-dependent aminotransferase family.</text>
</comment>
<dbReference type="CDD" id="cd07377">
    <property type="entry name" value="WHTH_GntR"/>
    <property type="match status" value="1"/>
</dbReference>
<dbReference type="InterPro" id="IPR000524">
    <property type="entry name" value="Tscrpt_reg_HTH_GntR"/>
</dbReference>
<evidence type="ECO:0000256" key="1">
    <source>
        <dbReference type="ARBA" id="ARBA00005384"/>
    </source>
</evidence>
<dbReference type="Gene3D" id="1.10.10.10">
    <property type="entry name" value="Winged helix-like DNA-binding domain superfamily/Winged helix DNA-binding domain"/>
    <property type="match status" value="1"/>
</dbReference>
<dbReference type="GO" id="GO:0030170">
    <property type="term" value="F:pyridoxal phosphate binding"/>
    <property type="evidence" value="ECO:0007669"/>
    <property type="project" value="InterPro"/>
</dbReference>
<keyword evidence="4" id="KW-0238">DNA-binding</keyword>
<keyword evidence="2" id="KW-0663">Pyridoxal phosphate</keyword>
<dbReference type="EMBL" id="JAAXPG010000012">
    <property type="protein sequence ID" value="NKY98798.1"/>
    <property type="molecule type" value="Genomic_DNA"/>
</dbReference>
<dbReference type="SUPFAM" id="SSF53383">
    <property type="entry name" value="PLP-dependent transferases"/>
    <property type="match status" value="1"/>
</dbReference>
<keyword evidence="5" id="KW-0804">Transcription</keyword>
<dbReference type="PANTHER" id="PTHR46577:SF1">
    <property type="entry name" value="HTH-TYPE TRANSCRIPTIONAL REGULATORY PROTEIN GABR"/>
    <property type="match status" value="1"/>
</dbReference>
<dbReference type="InterPro" id="IPR051446">
    <property type="entry name" value="HTH_trans_reg/aminotransferase"/>
</dbReference>
<sequence length="505" mass="54179">MPRRLAEPTLHLDRSAARPLTVQLSDTLREAMSGGTLAPGERLPSSRALATQLGVSRTVVTEAYQQLYAEGWLEGRHGSGTFVAQDGSPPTTSGPPAPAADGHAPCGNDDASGHGPLSATAAPAARTTSPRTSREQARHQGMIDLRPGAPWVRDHDRAAWRRAWRHAAEHPLDDDPDPRGLPRLRALLADHLRRTRAVRIGPENVMVTRGTGNGLDLVGAALLGAGTRAGVEEPGYQKARTILAARGAHVLPCPVDHEGILTEHLPEDLSLVHTTPAHQYPLGGRLPIPRRERLLAWARQNAAMVVEDDYDAEFRYDVAPLPALYGLDPDRVILLGTLSKTLSPDLGIGWIVAEPPLLERLATVRHDLSDRTSVPVQAATALLLERGDLDRHLRRMRLEYARRRGLLIDLLATRPVGDTAGLHVLLPLPARAVAPVVAEAAERGVLVDDTSRASHGAPTVHGLVLGYGSAHPADLRRACAVLNEAVARHTGREGAPDREEAPGPS</sequence>
<dbReference type="SMART" id="SM00345">
    <property type="entry name" value="HTH_GNTR"/>
    <property type="match status" value="1"/>
</dbReference>
<evidence type="ECO:0000313" key="8">
    <source>
        <dbReference type="EMBL" id="NKY98798.1"/>
    </source>
</evidence>
<gene>
    <name evidence="8" type="ORF">HGB44_14180</name>
</gene>
<dbReference type="SUPFAM" id="SSF46785">
    <property type="entry name" value="Winged helix' DNA-binding domain"/>
    <property type="match status" value="1"/>
</dbReference>
<organism evidence="8 9">
    <name type="scientific">Nocardiopsis alborubida</name>
    <dbReference type="NCBI Taxonomy" id="146802"/>
    <lineage>
        <taxon>Bacteria</taxon>
        <taxon>Bacillati</taxon>
        <taxon>Actinomycetota</taxon>
        <taxon>Actinomycetes</taxon>
        <taxon>Streptosporangiales</taxon>
        <taxon>Nocardiopsidaceae</taxon>
        <taxon>Nocardiopsis</taxon>
    </lineage>
</organism>
<feature type="region of interest" description="Disordered" evidence="6">
    <location>
        <begin position="79"/>
        <end position="150"/>
    </location>
</feature>